<name>A0AAE9BYY3_9CAUD</name>
<evidence type="ECO:0000256" key="1">
    <source>
        <dbReference type="SAM" id="MobiDB-lite"/>
    </source>
</evidence>
<evidence type="ECO:0000313" key="2">
    <source>
        <dbReference type="EMBL" id="UBF23439.1"/>
    </source>
</evidence>
<dbReference type="EMBL" id="MZ334528">
    <property type="protein sequence ID" value="UBF23439.1"/>
    <property type="molecule type" value="Genomic_DNA"/>
</dbReference>
<sequence>MPNDRCGWTTPNGPCKNPPTEGKYCWIPSHGDPDAENPNGRPPLLEEYEDDIYAGARQGMTLEGCARLAGVDESTLHRWINKYEDFRKSLNRARAHGELSHLQSVNDSGSRFILERSFGYVKTEKRELSTPDGEDGFSVNINHVGKDDE</sequence>
<evidence type="ECO:0000313" key="3">
    <source>
        <dbReference type="Proteomes" id="UP000827176"/>
    </source>
</evidence>
<reference evidence="2" key="1">
    <citation type="submission" date="2021-05" db="EMBL/GenBank/DDBJ databases">
        <title>Diversity, taxonomy and evolution of archaeal viruses of the class Caudoviricetes.</title>
        <authorList>
            <person name="Liu Y."/>
            <person name="Demina T.A."/>
            <person name="Roux S."/>
            <person name="Aiewsakun P."/>
            <person name="Kazlauskas D."/>
            <person name="Simmonds P."/>
            <person name="Prangishvili D."/>
            <person name="Oksanen H.M."/>
            <person name="Krupovic M."/>
        </authorList>
    </citation>
    <scope>NUCLEOTIDE SEQUENCE</scope>
    <source>
        <strain evidence="2">HRTV-28/28</strain>
    </source>
</reference>
<gene>
    <name evidence="2" type="ORF">HRTV-28_gp1</name>
</gene>
<accession>A0AAE9BYY3</accession>
<proteinExistence type="predicted"/>
<keyword evidence="3" id="KW-1185">Reference proteome</keyword>
<protein>
    <submittedName>
        <fullName evidence="2">Terminase small subunit</fullName>
    </submittedName>
</protein>
<feature type="region of interest" description="Disordered" evidence="1">
    <location>
        <begin position="125"/>
        <end position="149"/>
    </location>
</feature>
<dbReference type="Proteomes" id="UP000827176">
    <property type="component" value="Segment"/>
</dbReference>
<dbReference type="Gene3D" id="1.10.10.60">
    <property type="entry name" value="Homeodomain-like"/>
    <property type="match status" value="1"/>
</dbReference>
<organism evidence="2 3">
    <name type="scientific">Halorubrum tailed virus 28</name>
    <dbReference type="NCBI Taxonomy" id="2878009"/>
    <lineage>
        <taxon>Viruses</taxon>
        <taxon>Duplodnaviria</taxon>
        <taxon>Heunggongvirae</taxon>
        <taxon>Uroviricota</taxon>
        <taxon>Caudoviricetes</taxon>
        <taxon>Suolaviridae</taxon>
        <taxon>Pormufvirus</taxon>
        <taxon>Pormufvirus salinum</taxon>
        <taxon>Pormufvirus HRTV28</taxon>
    </lineage>
</organism>